<protein>
    <recommendedName>
        <fullName evidence="3">RING-type E3 ubiquitin transferase</fullName>
        <ecNumber evidence="3">2.3.2.27</ecNumber>
    </recommendedName>
</protein>
<dbReference type="InterPro" id="IPR013083">
    <property type="entry name" value="Znf_RING/FYVE/PHD"/>
</dbReference>
<evidence type="ECO:0000256" key="8">
    <source>
        <dbReference type="ARBA" id="ARBA00022833"/>
    </source>
</evidence>
<evidence type="ECO:0000256" key="2">
    <source>
        <dbReference type="ARBA" id="ARBA00004906"/>
    </source>
</evidence>
<dbReference type="SUPFAM" id="SSF57850">
    <property type="entry name" value="RING/U-box"/>
    <property type="match status" value="1"/>
</dbReference>
<dbReference type="InterPro" id="IPR044600">
    <property type="entry name" value="ATL1/ATL16-like"/>
</dbReference>
<evidence type="ECO:0000256" key="3">
    <source>
        <dbReference type="ARBA" id="ARBA00012483"/>
    </source>
</evidence>
<reference evidence="13" key="2">
    <citation type="journal article" date="2024" name="Plant">
        <title>Genomic evolution and insights into agronomic trait innovations of Sesamum species.</title>
        <authorList>
            <person name="Miao H."/>
            <person name="Wang L."/>
            <person name="Qu L."/>
            <person name="Liu H."/>
            <person name="Sun Y."/>
            <person name="Le M."/>
            <person name="Wang Q."/>
            <person name="Wei S."/>
            <person name="Zheng Y."/>
            <person name="Lin W."/>
            <person name="Duan Y."/>
            <person name="Cao H."/>
            <person name="Xiong S."/>
            <person name="Wang X."/>
            <person name="Wei L."/>
            <person name="Li C."/>
            <person name="Ma Q."/>
            <person name="Ju M."/>
            <person name="Zhao R."/>
            <person name="Li G."/>
            <person name="Mu C."/>
            <person name="Tian Q."/>
            <person name="Mei H."/>
            <person name="Zhang T."/>
            <person name="Gao T."/>
            <person name="Zhang H."/>
        </authorList>
    </citation>
    <scope>NUCLEOTIDE SEQUENCE</scope>
    <source>
        <strain evidence="13">3651</strain>
    </source>
</reference>
<dbReference type="GO" id="GO:0016567">
    <property type="term" value="P:protein ubiquitination"/>
    <property type="evidence" value="ECO:0007669"/>
    <property type="project" value="InterPro"/>
</dbReference>
<keyword evidence="6 9" id="KW-0863">Zinc-finger</keyword>
<keyword evidence="11" id="KW-0812">Transmembrane</keyword>
<organism evidence="13 14">
    <name type="scientific">Sesamum alatum</name>
    <dbReference type="NCBI Taxonomy" id="300844"/>
    <lineage>
        <taxon>Eukaryota</taxon>
        <taxon>Viridiplantae</taxon>
        <taxon>Streptophyta</taxon>
        <taxon>Embryophyta</taxon>
        <taxon>Tracheophyta</taxon>
        <taxon>Spermatophyta</taxon>
        <taxon>Magnoliopsida</taxon>
        <taxon>eudicotyledons</taxon>
        <taxon>Gunneridae</taxon>
        <taxon>Pentapetalae</taxon>
        <taxon>asterids</taxon>
        <taxon>lamiids</taxon>
        <taxon>Lamiales</taxon>
        <taxon>Pedaliaceae</taxon>
        <taxon>Sesamum</taxon>
    </lineage>
</organism>
<feature type="compositionally biased region" description="Polar residues" evidence="10">
    <location>
        <begin position="50"/>
        <end position="62"/>
    </location>
</feature>
<dbReference type="Proteomes" id="UP001293254">
    <property type="component" value="Unassembled WGS sequence"/>
</dbReference>
<dbReference type="InterPro" id="IPR001841">
    <property type="entry name" value="Znf_RING"/>
</dbReference>
<name>A0AAE2CEF9_9LAMI</name>
<keyword evidence="11" id="KW-1133">Transmembrane helix</keyword>
<keyword evidence="7" id="KW-0833">Ubl conjugation pathway</keyword>
<dbReference type="SMART" id="SM00184">
    <property type="entry name" value="RING"/>
    <property type="match status" value="1"/>
</dbReference>
<evidence type="ECO:0000256" key="10">
    <source>
        <dbReference type="SAM" id="MobiDB-lite"/>
    </source>
</evidence>
<keyword evidence="4" id="KW-0808">Transferase</keyword>
<comment type="catalytic activity">
    <reaction evidence="1">
        <text>S-ubiquitinyl-[E2 ubiquitin-conjugating enzyme]-L-cysteine + [acceptor protein]-L-lysine = [E2 ubiquitin-conjugating enzyme]-L-cysteine + N(6)-ubiquitinyl-[acceptor protein]-L-lysine.</text>
        <dbReference type="EC" id="2.3.2.27"/>
    </reaction>
</comment>
<keyword evidence="11" id="KW-0472">Membrane</keyword>
<keyword evidence="5" id="KW-0479">Metal-binding</keyword>
<evidence type="ECO:0000313" key="14">
    <source>
        <dbReference type="Proteomes" id="UP001293254"/>
    </source>
</evidence>
<keyword evidence="14" id="KW-1185">Reference proteome</keyword>
<feature type="region of interest" description="Disordered" evidence="10">
    <location>
        <begin position="50"/>
        <end position="79"/>
    </location>
</feature>
<evidence type="ECO:0000256" key="6">
    <source>
        <dbReference type="ARBA" id="ARBA00022771"/>
    </source>
</evidence>
<feature type="transmembrane region" description="Helical" evidence="11">
    <location>
        <begin position="12"/>
        <end position="34"/>
    </location>
</feature>
<evidence type="ECO:0000256" key="9">
    <source>
        <dbReference type="PROSITE-ProRule" id="PRU00175"/>
    </source>
</evidence>
<dbReference type="Pfam" id="PF13639">
    <property type="entry name" value="zf-RING_2"/>
    <property type="match status" value="1"/>
</dbReference>
<evidence type="ECO:0000256" key="4">
    <source>
        <dbReference type="ARBA" id="ARBA00022679"/>
    </source>
</evidence>
<dbReference type="EMBL" id="JACGWO010000009">
    <property type="protein sequence ID" value="KAK4419088.1"/>
    <property type="molecule type" value="Genomic_DNA"/>
</dbReference>
<dbReference type="EC" id="2.3.2.27" evidence="3"/>
<dbReference type="Gene3D" id="3.30.40.10">
    <property type="entry name" value="Zinc/RING finger domain, C3HC4 (zinc finger)"/>
    <property type="match status" value="1"/>
</dbReference>
<keyword evidence="8" id="KW-0862">Zinc</keyword>
<dbReference type="GO" id="GO:0061630">
    <property type="term" value="F:ubiquitin protein ligase activity"/>
    <property type="evidence" value="ECO:0007669"/>
    <property type="project" value="UniProtKB-EC"/>
</dbReference>
<dbReference type="AlphaFoldDB" id="A0AAE2CEF9"/>
<accession>A0AAE2CEF9</accession>
<evidence type="ECO:0000256" key="1">
    <source>
        <dbReference type="ARBA" id="ARBA00000900"/>
    </source>
</evidence>
<evidence type="ECO:0000259" key="12">
    <source>
        <dbReference type="PROSITE" id="PS50089"/>
    </source>
</evidence>
<dbReference type="PANTHER" id="PTHR46913:SF22">
    <property type="entry name" value="RING-TYPE E3 UBIQUITIN TRANSFERASE"/>
    <property type="match status" value="1"/>
</dbReference>
<reference evidence="13" key="1">
    <citation type="submission" date="2020-06" db="EMBL/GenBank/DDBJ databases">
        <authorList>
            <person name="Li T."/>
            <person name="Hu X."/>
            <person name="Zhang T."/>
            <person name="Song X."/>
            <person name="Zhang H."/>
            <person name="Dai N."/>
            <person name="Sheng W."/>
            <person name="Hou X."/>
            <person name="Wei L."/>
        </authorList>
    </citation>
    <scope>NUCLEOTIDE SEQUENCE</scope>
    <source>
        <strain evidence="13">3651</strain>
        <tissue evidence="13">Leaf</tissue>
    </source>
</reference>
<evidence type="ECO:0000256" key="7">
    <source>
        <dbReference type="ARBA" id="ARBA00022786"/>
    </source>
</evidence>
<evidence type="ECO:0000313" key="13">
    <source>
        <dbReference type="EMBL" id="KAK4419088.1"/>
    </source>
</evidence>
<evidence type="ECO:0000256" key="11">
    <source>
        <dbReference type="SAM" id="Phobius"/>
    </source>
</evidence>
<dbReference type="GO" id="GO:0008270">
    <property type="term" value="F:zinc ion binding"/>
    <property type="evidence" value="ECO:0007669"/>
    <property type="project" value="UniProtKB-KW"/>
</dbReference>
<dbReference type="PANTHER" id="PTHR46913">
    <property type="entry name" value="RING-H2 FINGER PROTEIN ATL16"/>
    <property type="match status" value="1"/>
</dbReference>
<comment type="caution">
    <text evidence="13">The sequence shown here is derived from an EMBL/GenBank/DDBJ whole genome shotgun (WGS) entry which is preliminary data.</text>
</comment>
<feature type="domain" description="RING-type" evidence="12">
    <location>
        <begin position="99"/>
        <end position="141"/>
    </location>
</feature>
<proteinExistence type="predicted"/>
<sequence length="179" mass="19559">MDNDHRRLEMSPLLVGFLGILAGATVVAICHFIIALCNGTQRQRPHTRTTVYANGGQNNNASRQEHDSRPNSPSEHSTSVRRLIVQSKYTKECNKEDLCAVCLVEFKEGVRVSVLPECAHIFHVACINKWLQNHPNCPLCRASAVPRPLHLNAAHVLPESGGTPAPVINGTPEFGGNVV</sequence>
<comment type="pathway">
    <text evidence="2">Protein modification; protein ubiquitination.</text>
</comment>
<gene>
    <name evidence="13" type="ORF">Salat_2321600</name>
</gene>
<dbReference type="PROSITE" id="PS50089">
    <property type="entry name" value="ZF_RING_2"/>
    <property type="match status" value="1"/>
</dbReference>
<evidence type="ECO:0000256" key="5">
    <source>
        <dbReference type="ARBA" id="ARBA00022723"/>
    </source>
</evidence>